<gene>
    <name evidence="1" type="ORF">WUBG_18718</name>
</gene>
<protein>
    <submittedName>
        <fullName evidence="1">Uncharacterized protein</fullName>
    </submittedName>
</protein>
<dbReference type="EMBL" id="ADBV01022207">
    <property type="protein sequence ID" value="EJW70377.1"/>
    <property type="molecule type" value="Genomic_DNA"/>
</dbReference>
<proteinExistence type="predicted"/>
<organism evidence="1 2">
    <name type="scientific">Wuchereria bancrofti</name>
    <dbReference type="NCBI Taxonomy" id="6293"/>
    <lineage>
        <taxon>Eukaryota</taxon>
        <taxon>Metazoa</taxon>
        <taxon>Ecdysozoa</taxon>
        <taxon>Nematoda</taxon>
        <taxon>Chromadorea</taxon>
        <taxon>Rhabditida</taxon>
        <taxon>Spirurina</taxon>
        <taxon>Spiruromorpha</taxon>
        <taxon>Filarioidea</taxon>
        <taxon>Onchocercidae</taxon>
        <taxon>Wuchereria</taxon>
    </lineage>
</organism>
<comment type="caution">
    <text evidence="1">The sequence shown here is derived from an EMBL/GenBank/DDBJ whole genome shotgun (WGS) entry which is preliminary data.</text>
</comment>
<evidence type="ECO:0000313" key="2">
    <source>
        <dbReference type="Proteomes" id="UP000004810"/>
    </source>
</evidence>
<accession>J9E0D8</accession>
<dbReference type="Proteomes" id="UP000004810">
    <property type="component" value="Unassembled WGS sequence"/>
</dbReference>
<sequence length="112" mass="13039">MADEAKRQAECNFRFEKCGQLWRLTNDQYYYCDSNLSSSILFPNLKRFSLVTIPQAINRLLQTISSANDTLLKNNATMGGRRKKFDISSNFLFFYNVPLTFNQDLFDCKKAN</sequence>
<evidence type="ECO:0000313" key="1">
    <source>
        <dbReference type="EMBL" id="EJW70377.1"/>
    </source>
</evidence>
<name>J9E0D8_WUCBA</name>
<dbReference type="AlphaFoldDB" id="J9E0D8"/>
<reference evidence="2" key="1">
    <citation type="submission" date="2012-08" db="EMBL/GenBank/DDBJ databases">
        <title>The Genome Sequence of Wuchereria bancrofti.</title>
        <authorList>
            <person name="Nutman T.B."/>
            <person name="Fink D.L."/>
            <person name="Russ C."/>
            <person name="Young S."/>
            <person name="Zeng Q."/>
            <person name="Koehrsen M."/>
            <person name="Alvarado L."/>
            <person name="Berlin A."/>
            <person name="Chapman S.B."/>
            <person name="Chen Z."/>
            <person name="Freedman E."/>
            <person name="Gellesch M."/>
            <person name="Goldberg J."/>
            <person name="Griggs A."/>
            <person name="Gujja S."/>
            <person name="Heilman E.R."/>
            <person name="Heiman D."/>
            <person name="Hepburn T."/>
            <person name="Howarth C."/>
            <person name="Jen D."/>
            <person name="Larson L."/>
            <person name="Lewis B."/>
            <person name="Mehta T."/>
            <person name="Park D."/>
            <person name="Pearson M."/>
            <person name="Roberts A."/>
            <person name="Saif S."/>
            <person name="Shea T."/>
            <person name="Shenoy N."/>
            <person name="Sisk P."/>
            <person name="Stolte C."/>
            <person name="Sykes S."/>
            <person name="Walk T."/>
            <person name="White J."/>
            <person name="Yandava C."/>
            <person name="Haas B."/>
            <person name="Henn M.R."/>
            <person name="Nusbaum C."/>
            <person name="Birren B."/>
        </authorList>
    </citation>
    <scope>NUCLEOTIDE SEQUENCE [LARGE SCALE GENOMIC DNA]</scope>
    <source>
        <strain evidence="2">NA</strain>
    </source>
</reference>